<evidence type="ECO:0000313" key="2">
    <source>
        <dbReference type="Proteomes" id="UP001151532"/>
    </source>
</evidence>
<proteinExistence type="predicted"/>
<gene>
    <name evidence="1" type="ORF">OIU79_008673</name>
</gene>
<dbReference type="AlphaFoldDB" id="A0A9Q0YWC3"/>
<reference evidence="1" key="1">
    <citation type="submission" date="2022-11" db="EMBL/GenBank/DDBJ databases">
        <authorList>
            <person name="Hyden B.L."/>
            <person name="Feng K."/>
            <person name="Yates T."/>
            <person name="Jawdy S."/>
            <person name="Smart L.B."/>
            <person name="Muchero W."/>
        </authorList>
    </citation>
    <scope>NUCLEOTIDE SEQUENCE</scope>
    <source>
        <tissue evidence="1">Shoot tip</tissue>
    </source>
</reference>
<dbReference type="EMBL" id="JAPFFK010000015">
    <property type="protein sequence ID" value="KAJ6712499.1"/>
    <property type="molecule type" value="Genomic_DNA"/>
</dbReference>
<organism evidence="1 2">
    <name type="scientific">Salix purpurea</name>
    <name type="common">Purple osier willow</name>
    <dbReference type="NCBI Taxonomy" id="77065"/>
    <lineage>
        <taxon>Eukaryota</taxon>
        <taxon>Viridiplantae</taxon>
        <taxon>Streptophyta</taxon>
        <taxon>Embryophyta</taxon>
        <taxon>Tracheophyta</taxon>
        <taxon>Spermatophyta</taxon>
        <taxon>Magnoliopsida</taxon>
        <taxon>eudicotyledons</taxon>
        <taxon>Gunneridae</taxon>
        <taxon>Pentapetalae</taxon>
        <taxon>rosids</taxon>
        <taxon>fabids</taxon>
        <taxon>Malpighiales</taxon>
        <taxon>Salicaceae</taxon>
        <taxon>Saliceae</taxon>
        <taxon>Salix</taxon>
    </lineage>
</organism>
<reference evidence="1" key="2">
    <citation type="journal article" date="2023" name="Int. J. Mol. Sci.">
        <title>De Novo Assembly and Annotation of 11 Diverse Shrub Willow (Salix) Genomes Reveals Novel Gene Organization in Sex-Linked Regions.</title>
        <authorList>
            <person name="Hyden B."/>
            <person name="Feng K."/>
            <person name="Yates T.B."/>
            <person name="Jawdy S."/>
            <person name="Cereghino C."/>
            <person name="Smart L.B."/>
            <person name="Muchero W."/>
        </authorList>
    </citation>
    <scope>NUCLEOTIDE SEQUENCE</scope>
    <source>
        <tissue evidence="1">Shoot tip</tissue>
    </source>
</reference>
<sequence length="162" mass="18938">MGMSVGMLRWSPLFQAEVSEWTSVVSRVILNGWSTRLWPLECENHNTVVAMDQLEREDPVLIAWVRKFHLDGLLKKKRDLRIWSSLTLYLQAKCFWDNKHKYFPRKTKGRIGSYYFNAYLVRRSYQNRVTPKKIDSDDEAEFGSLSDGYGHEALMVPGCLLC</sequence>
<dbReference type="PANTHER" id="PTHR46872:SF10">
    <property type="entry name" value="MYB-LIKE DOMAIN-CONTAINING PROTEIN"/>
    <property type="match status" value="1"/>
</dbReference>
<name>A0A9Q0YWC3_SALPP</name>
<comment type="caution">
    <text evidence="1">The sequence shown here is derived from an EMBL/GenBank/DDBJ whole genome shotgun (WGS) entry which is preliminary data.</text>
</comment>
<dbReference type="PANTHER" id="PTHR46872">
    <property type="entry name" value="DNA BINDING PROTEIN"/>
    <property type="match status" value="1"/>
</dbReference>
<protein>
    <submittedName>
        <fullName evidence="1">AT-RICH INTERACTIVE DOMAIN-CONTAINING PROTEIN 2</fullName>
    </submittedName>
</protein>
<evidence type="ECO:0000313" key="1">
    <source>
        <dbReference type="EMBL" id="KAJ6712499.1"/>
    </source>
</evidence>
<keyword evidence="2" id="KW-1185">Reference proteome</keyword>
<accession>A0A9Q0YWC3</accession>
<dbReference type="Proteomes" id="UP001151532">
    <property type="component" value="Chromosome 1"/>
</dbReference>